<dbReference type="EMBL" id="JACDTQ010001475">
    <property type="protein sequence ID" value="KAF5922399.1"/>
    <property type="molecule type" value="Genomic_DNA"/>
</dbReference>
<evidence type="ECO:0000259" key="5">
    <source>
        <dbReference type="Pfam" id="PF16122"/>
    </source>
</evidence>
<dbReference type="SUPFAM" id="SSF52313">
    <property type="entry name" value="Ribosomal protein S2"/>
    <property type="match status" value="1"/>
</dbReference>
<protein>
    <recommendedName>
        <fullName evidence="4">40S ribosomal protein SA</fullName>
    </recommendedName>
</protein>
<dbReference type="AlphaFoldDB" id="A0A7J7F2X6"/>
<reference evidence="6 7" key="1">
    <citation type="journal article" date="2020" name="Mol. Biol. Evol.">
        <title>Interspecific Gene Flow and the Evolution of Specialization in Black and White Rhinoceros.</title>
        <authorList>
            <person name="Moodley Y."/>
            <person name="Westbury M.V."/>
            <person name="Russo I.M."/>
            <person name="Gopalakrishnan S."/>
            <person name="Rakotoarivelo A."/>
            <person name="Olsen R.A."/>
            <person name="Prost S."/>
            <person name="Tunstall T."/>
            <person name="Ryder O.A."/>
            <person name="Dalen L."/>
            <person name="Bruford M.W."/>
        </authorList>
    </citation>
    <scope>NUCLEOTIDE SEQUENCE [LARGE SCALE GENOMIC DNA]</scope>
    <source>
        <strain evidence="6">SBR-YM</strain>
        <tissue evidence="6">Skin</tissue>
    </source>
</reference>
<keyword evidence="2" id="KW-0689">Ribosomal protein</keyword>
<dbReference type="Pfam" id="PF16122">
    <property type="entry name" value="40S_SA_C"/>
    <property type="match status" value="1"/>
</dbReference>
<dbReference type="InterPro" id="IPR001865">
    <property type="entry name" value="Ribosomal_uS2"/>
</dbReference>
<accession>A0A7J7F2X6</accession>
<dbReference type="PRINTS" id="PR00395">
    <property type="entry name" value="RIBOSOMALS2"/>
</dbReference>
<evidence type="ECO:0000256" key="1">
    <source>
        <dbReference type="ARBA" id="ARBA00006242"/>
    </source>
</evidence>
<evidence type="ECO:0000313" key="6">
    <source>
        <dbReference type="EMBL" id="KAF5922399.1"/>
    </source>
</evidence>
<dbReference type="InterPro" id="IPR005707">
    <property type="entry name" value="Ribosomal_uS2_euk/arc"/>
</dbReference>
<dbReference type="Gene3D" id="3.40.50.10490">
    <property type="entry name" value="Glucose-6-phosphate isomerase like protein, domain 1"/>
    <property type="match status" value="1"/>
</dbReference>
<dbReference type="GO" id="GO:0015935">
    <property type="term" value="C:small ribosomal subunit"/>
    <property type="evidence" value="ECO:0007669"/>
    <property type="project" value="InterPro"/>
</dbReference>
<gene>
    <name evidence="6" type="ORF">HPG69_009442</name>
</gene>
<keyword evidence="7" id="KW-1185">Reference proteome</keyword>
<comment type="caution">
    <text evidence="6">The sequence shown here is derived from an EMBL/GenBank/DDBJ whole genome shotgun (WGS) entry which is preliminary data.</text>
</comment>
<sequence>MKEEDVLKFPAAGIHLRGTNLDFLMEQYTYKRESDGIYIINLKSTWEKLLLAAHANVAIENLADVSVIASRNIGQQAVLKLPAATEATPVAGQFSPGTSSKQIQAVFREPRLLVVTDPGADYRTLTEAFMLTCLPLLCVTRLSSALYGHCHSEAHSAVLRVRSTISHKHPQDVRPDPYFYRDPDEIAKEEQATAEKAVTKEEFQGGWTASVPEFIATQPEVT</sequence>
<dbReference type="PANTHER" id="PTHR11489">
    <property type="entry name" value="40S RIBOSOMAL PROTEIN SA"/>
    <property type="match status" value="1"/>
</dbReference>
<feature type="domain" description="Small ribosomal subunit protein uS2 C-terminal" evidence="5">
    <location>
        <begin position="178"/>
        <end position="219"/>
    </location>
</feature>
<dbReference type="InterPro" id="IPR023591">
    <property type="entry name" value="Ribosomal_uS2_flav_dom_sf"/>
</dbReference>
<organism evidence="6 7">
    <name type="scientific">Diceros bicornis minor</name>
    <name type="common">South-central black rhinoceros</name>
    <dbReference type="NCBI Taxonomy" id="77932"/>
    <lineage>
        <taxon>Eukaryota</taxon>
        <taxon>Metazoa</taxon>
        <taxon>Chordata</taxon>
        <taxon>Craniata</taxon>
        <taxon>Vertebrata</taxon>
        <taxon>Euteleostomi</taxon>
        <taxon>Mammalia</taxon>
        <taxon>Eutheria</taxon>
        <taxon>Laurasiatheria</taxon>
        <taxon>Perissodactyla</taxon>
        <taxon>Rhinocerotidae</taxon>
        <taxon>Diceros</taxon>
    </lineage>
</organism>
<proteinExistence type="inferred from homology"/>
<evidence type="ECO:0000256" key="2">
    <source>
        <dbReference type="ARBA" id="ARBA00022980"/>
    </source>
</evidence>
<name>A0A7J7F2X6_DICBM</name>
<dbReference type="GO" id="GO:0003735">
    <property type="term" value="F:structural constituent of ribosome"/>
    <property type="evidence" value="ECO:0007669"/>
    <property type="project" value="InterPro"/>
</dbReference>
<dbReference type="Proteomes" id="UP000551758">
    <property type="component" value="Unassembled WGS sequence"/>
</dbReference>
<dbReference type="InterPro" id="IPR032281">
    <property type="entry name" value="Ribosomal_uS2_C"/>
</dbReference>
<comment type="similarity">
    <text evidence="1">Belongs to the universal ribosomal protein uS2 family.</text>
</comment>
<evidence type="ECO:0000256" key="4">
    <source>
        <dbReference type="ARBA" id="ARBA00035401"/>
    </source>
</evidence>
<keyword evidence="3" id="KW-0687">Ribonucleoprotein</keyword>
<dbReference type="GO" id="GO:0006412">
    <property type="term" value="P:translation"/>
    <property type="evidence" value="ECO:0007669"/>
    <property type="project" value="InterPro"/>
</dbReference>
<evidence type="ECO:0000256" key="3">
    <source>
        <dbReference type="ARBA" id="ARBA00023274"/>
    </source>
</evidence>
<evidence type="ECO:0000313" key="7">
    <source>
        <dbReference type="Proteomes" id="UP000551758"/>
    </source>
</evidence>